<dbReference type="Pfam" id="PF01029">
    <property type="entry name" value="NusB"/>
    <property type="match status" value="1"/>
</dbReference>
<evidence type="ECO:0000259" key="7">
    <source>
        <dbReference type="Pfam" id="PF01029"/>
    </source>
</evidence>
<dbReference type="InterPro" id="IPR011605">
    <property type="entry name" value="NusB_fam"/>
</dbReference>
<evidence type="ECO:0000256" key="6">
    <source>
        <dbReference type="HAMAP-Rule" id="MF_00073"/>
    </source>
</evidence>
<dbReference type="PANTHER" id="PTHR11078:SF3">
    <property type="entry name" value="ANTITERMINATION NUSB DOMAIN-CONTAINING PROTEIN"/>
    <property type="match status" value="1"/>
</dbReference>
<sequence length="138" mass="15702">MGKRRKAREAALQALYQADVTWEDKGVERAVLLARAGPLGEEMDTFTAELVDGTLAHKEEIDREIGRCSEHWTLDRMGVVDRNILRFAAYELMFRNDIPASVTINEAVEIAKKFGSEESSMFINGILDRIRRECQRDA</sequence>
<evidence type="ECO:0000313" key="9">
    <source>
        <dbReference type="Proteomes" id="UP000741360"/>
    </source>
</evidence>
<evidence type="ECO:0000256" key="5">
    <source>
        <dbReference type="ARBA" id="ARBA00023163"/>
    </source>
</evidence>
<dbReference type="GO" id="GO:0006353">
    <property type="term" value="P:DNA-templated transcription termination"/>
    <property type="evidence" value="ECO:0007669"/>
    <property type="project" value="UniProtKB-UniRule"/>
</dbReference>
<reference evidence="8" key="1">
    <citation type="submission" date="2020-07" db="EMBL/GenBank/DDBJ databases">
        <title>Huge and variable diversity of episymbiotic CPR bacteria and DPANN archaea in groundwater ecosystems.</title>
        <authorList>
            <person name="He C.Y."/>
            <person name="Keren R."/>
            <person name="Whittaker M."/>
            <person name="Farag I.F."/>
            <person name="Doudna J."/>
            <person name="Cate J.H.D."/>
            <person name="Banfield J.F."/>
        </authorList>
    </citation>
    <scope>NUCLEOTIDE SEQUENCE</scope>
    <source>
        <strain evidence="8">NC_groundwater_717_Ag_S-0.2um_59_8</strain>
    </source>
</reference>
<dbReference type="CDD" id="cd00619">
    <property type="entry name" value="Terminator_NusB"/>
    <property type="match status" value="1"/>
</dbReference>
<organism evidence="8 9">
    <name type="scientific">Tectimicrobiota bacterium</name>
    <dbReference type="NCBI Taxonomy" id="2528274"/>
    <lineage>
        <taxon>Bacteria</taxon>
        <taxon>Pseudomonadati</taxon>
        <taxon>Nitrospinota/Tectimicrobiota group</taxon>
        <taxon>Candidatus Tectimicrobiota</taxon>
    </lineage>
</organism>
<dbReference type="AlphaFoldDB" id="A0A932GMQ1"/>
<dbReference type="NCBIfam" id="TIGR01951">
    <property type="entry name" value="nusB"/>
    <property type="match status" value="1"/>
</dbReference>
<dbReference type="SUPFAM" id="SSF48013">
    <property type="entry name" value="NusB-like"/>
    <property type="match status" value="1"/>
</dbReference>
<keyword evidence="4 6" id="KW-0805">Transcription regulation</keyword>
<keyword evidence="5 6" id="KW-0804">Transcription</keyword>
<dbReference type="Gene3D" id="1.10.940.10">
    <property type="entry name" value="NusB-like"/>
    <property type="match status" value="1"/>
</dbReference>
<feature type="domain" description="NusB/RsmB/TIM44" evidence="7">
    <location>
        <begin position="5"/>
        <end position="132"/>
    </location>
</feature>
<dbReference type="GO" id="GO:0003723">
    <property type="term" value="F:RNA binding"/>
    <property type="evidence" value="ECO:0007669"/>
    <property type="project" value="UniProtKB-UniRule"/>
</dbReference>
<dbReference type="GO" id="GO:0005829">
    <property type="term" value="C:cytosol"/>
    <property type="evidence" value="ECO:0007669"/>
    <property type="project" value="TreeGrafter"/>
</dbReference>
<proteinExistence type="inferred from homology"/>
<comment type="similarity">
    <text evidence="1 6">Belongs to the NusB family.</text>
</comment>
<dbReference type="HAMAP" id="MF_00073">
    <property type="entry name" value="NusB"/>
    <property type="match status" value="1"/>
</dbReference>
<evidence type="ECO:0000256" key="1">
    <source>
        <dbReference type="ARBA" id="ARBA00005952"/>
    </source>
</evidence>
<dbReference type="InterPro" id="IPR006027">
    <property type="entry name" value="NusB_RsmB_TIM44"/>
</dbReference>
<dbReference type="Proteomes" id="UP000741360">
    <property type="component" value="Unassembled WGS sequence"/>
</dbReference>
<evidence type="ECO:0000256" key="4">
    <source>
        <dbReference type="ARBA" id="ARBA00023015"/>
    </source>
</evidence>
<evidence type="ECO:0000256" key="2">
    <source>
        <dbReference type="ARBA" id="ARBA00022814"/>
    </source>
</evidence>
<keyword evidence="2 6" id="KW-0889">Transcription antitermination</keyword>
<dbReference type="PANTHER" id="PTHR11078">
    <property type="entry name" value="N UTILIZATION SUBSTANCE PROTEIN B-RELATED"/>
    <property type="match status" value="1"/>
</dbReference>
<comment type="function">
    <text evidence="6">Involved in transcription antitermination. Required for transcription of ribosomal RNA (rRNA) genes. Binds specifically to the boxA antiterminator sequence of the ribosomal RNA (rrn) operons.</text>
</comment>
<keyword evidence="3 6" id="KW-0694">RNA-binding</keyword>
<dbReference type="EMBL" id="JACPSX010000032">
    <property type="protein sequence ID" value="MBI3013829.1"/>
    <property type="molecule type" value="Genomic_DNA"/>
</dbReference>
<protein>
    <recommendedName>
        <fullName evidence="6">Transcription antitermination protein NusB</fullName>
    </recommendedName>
    <alternativeName>
        <fullName evidence="6">Antitermination factor NusB</fullName>
    </alternativeName>
</protein>
<dbReference type="GO" id="GO:0031564">
    <property type="term" value="P:transcription antitermination"/>
    <property type="evidence" value="ECO:0007669"/>
    <property type="project" value="UniProtKB-KW"/>
</dbReference>
<dbReference type="InterPro" id="IPR035926">
    <property type="entry name" value="NusB-like_sf"/>
</dbReference>
<comment type="caution">
    <text evidence="8">The sequence shown here is derived from an EMBL/GenBank/DDBJ whole genome shotgun (WGS) entry which is preliminary data.</text>
</comment>
<evidence type="ECO:0000256" key="3">
    <source>
        <dbReference type="ARBA" id="ARBA00022884"/>
    </source>
</evidence>
<evidence type="ECO:0000313" key="8">
    <source>
        <dbReference type="EMBL" id="MBI3013829.1"/>
    </source>
</evidence>
<gene>
    <name evidence="6 8" type="primary">nusB</name>
    <name evidence="8" type="ORF">HYY65_01905</name>
</gene>
<accession>A0A932GMQ1</accession>
<name>A0A932GMQ1_UNCTE</name>